<protein>
    <submittedName>
        <fullName evidence="2">Uncharacterized protein</fullName>
    </submittedName>
</protein>
<keyword evidence="3" id="KW-1185">Reference proteome</keyword>
<keyword evidence="1" id="KW-0472">Membrane</keyword>
<accession>A0ABV8YH95</accession>
<keyword evidence="1" id="KW-1133">Transmembrane helix</keyword>
<keyword evidence="1" id="KW-0812">Transmembrane</keyword>
<dbReference type="EMBL" id="JBHSFG010000017">
    <property type="protein sequence ID" value="MFC4464668.1"/>
    <property type="molecule type" value="Genomic_DNA"/>
</dbReference>
<gene>
    <name evidence="2" type="ORF">ACFPH6_08895</name>
</gene>
<reference evidence="3" key="1">
    <citation type="journal article" date="2019" name="Int. J. Syst. Evol. Microbiol.">
        <title>The Global Catalogue of Microorganisms (GCM) 10K type strain sequencing project: providing services to taxonomists for standard genome sequencing and annotation.</title>
        <authorList>
            <consortium name="The Broad Institute Genomics Platform"/>
            <consortium name="The Broad Institute Genome Sequencing Center for Infectious Disease"/>
            <person name="Wu L."/>
            <person name="Ma J."/>
        </authorList>
    </citation>
    <scope>NUCLEOTIDE SEQUENCE [LARGE SCALE GENOMIC DNA]</scope>
    <source>
        <strain evidence="3">DT43</strain>
    </source>
</reference>
<evidence type="ECO:0000313" key="2">
    <source>
        <dbReference type="EMBL" id="MFC4464668.1"/>
    </source>
</evidence>
<dbReference type="RefSeq" id="WP_386340528.1">
    <property type="nucleotide sequence ID" value="NZ_JBHSFG010000017.1"/>
</dbReference>
<name>A0ABV8YH95_9ACTN</name>
<proteinExistence type="predicted"/>
<feature type="transmembrane region" description="Helical" evidence="1">
    <location>
        <begin position="6"/>
        <end position="25"/>
    </location>
</feature>
<dbReference type="Proteomes" id="UP001596012">
    <property type="component" value="Unassembled WGS sequence"/>
</dbReference>
<sequence>MSLSSASAGIGLGMGLFGVLSITRLPVARDGAARDCVRRRRSRR</sequence>
<evidence type="ECO:0000256" key="1">
    <source>
        <dbReference type="SAM" id="Phobius"/>
    </source>
</evidence>
<comment type="caution">
    <text evidence="2">The sequence shown here is derived from an EMBL/GenBank/DDBJ whole genome shotgun (WGS) entry which is preliminary data.</text>
</comment>
<organism evidence="2 3">
    <name type="scientific">Streptomyces xiangluensis</name>
    <dbReference type="NCBI Taxonomy" id="2665720"/>
    <lineage>
        <taxon>Bacteria</taxon>
        <taxon>Bacillati</taxon>
        <taxon>Actinomycetota</taxon>
        <taxon>Actinomycetes</taxon>
        <taxon>Kitasatosporales</taxon>
        <taxon>Streptomycetaceae</taxon>
        <taxon>Streptomyces</taxon>
    </lineage>
</organism>
<evidence type="ECO:0000313" key="3">
    <source>
        <dbReference type="Proteomes" id="UP001596012"/>
    </source>
</evidence>